<gene>
    <name evidence="2" type="ORF">DOZ80_19035</name>
</gene>
<reference evidence="2 3" key="1">
    <citation type="submission" date="2018-06" db="EMBL/GenBank/DDBJ databases">
        <authorList>
            <person name="Zhirakovskaya E."/>
        </authorList>
    </citation>
    <scope>NUCLEOTIDE SEQUENCE [LARGE SCALE GENOMIC DNA]</scope>
    <source>
        <strain evidence="2 3">LY3</strain>
    </source>
</reference>
<proteinExistence type="predicted"/>
<dbReference type="EMBL" id="QLIN01000008">
    <property type="protein sequence ID" value="RAI67415.1"/>
    <property type="molecule type" value="Genomic_DNA"/>
</dbReference>
<evidence type="ECO:0000256" key="1">
    <source>
        <dbReference type="SAM" id="MobiDB-lite"/>
    </source>
</evidence>
<dbReference type="AlphaFoldDB" id="A0A327MXB3"/>
<organism evidence="2 3">
    <name type="scientific">Pseudomonas fluorescens</name>
    <dbReference type="NCBI Taxonomy" id="294"/>
    <lineage>
        <taxon>Bacteria</taxon>
        <taxon>Pseudomonadati</taxon>
        <taxon>Pseudomonadota</taxon>
        <taxon>Gammaproteobacteria</taxon>
        <taxon>Pseudomonadales</taxon>
        <taxon>Pseudomonadaceae</taxon>
        <taxon>Pseudomonas</taxon>
    </lineage>
</organism>
<evidence type="ECO:0000313" key="2">
    <source>
        <dbReference type="EMBL" id="RAI67415.1"/>
    </source>
</evidence>
<protein>
    <submittedName>
        <fullName evidence="2">Uncharacterized protein</fullName>
    </submittedName>
</protein>
<name>A0A327MXB3_PSEFL</name>
<evidence type="ECO:0000313" key="3">
    <source>
        <dbReference type="Proteomes" id="UP000249493"/>
    </source>
</evidence>
<sequence length="61" mass="6578">MTSIASKLAPTENPRRELIRHISVAVYTASDHAALSCAQTNSNKNSARPALVENGRRPAYA</sequence>
<comment type="caution">
    <text evidence="2">The sequence shown here is derived from an EMBL/GenBank/DDBJ whole genome shotgun (WGS) entry which is preliminary data.</text>
</comment>
<accession>A0A327MXB3</accession>
<dbReference type="Proteomes" id="UP000249493">
    <property type="component" value="Unassembled WGS sequence"/>
</dbReference>
<feature type="region of interest" description="Disordered" evidence="1">
    <location>
        <begin position="39"/>
        <end position="61"/>
    </location>
</feature>